<comment type="caution">
    <text evidence="3">The sequence shown here is derived from an EMBL/GenBank/DDBJ whole genome shotgun (WGS) entry which is preliminary data.</text>
</comment>
<dbReference type="EMBL" id="QKZV01000004">
    <property type="protein sequence ID" value="PZX62880.1"/>
    <property type="molecule type" value="Genomic_DNA"/>
</dbReference>
<name>A0A2W7RWK7_9BACT</name>
<dbReference type="AlphaFoldDB" id="A0A2W7RWK7"/>
<feature type="domain" description="TRASH" evidence="2">
    <location>
        <begin position="54"/>
        <end position="91"/>
    </location>
</feature>
<evidence type="ECO:0000259" key="2">
    <source>
        <dbReference type="SMART" id="SM00746"/>
    </source>
</evidence>
<sequence>MKQIIVSASALLILAACAGNSNKTDAKKDSTATTSAPMAMQAKFTADMVDNQRDPSCGMPAKAGLEDTIHYKGYVIGFCSKECKDEFLKDPEKGLTAADLKKKQ</sequence>
<proteinExistence type="predicted"/>
<keyword evidence="4" id="KW-1185">Reference proteome</keyword>
<dbReference type="InterPro" id="IPR007029">
    <property type="entry name" value="YHS_dom"/>
</dbReference>
<dbReference type="Pfam" id="PF04945">
    <property type="entry name" value="YHS"/>
    <property type="match status" value="1"/>
</dbReference>
<reference evidence="3 4" key="1">
    <citation type="submission" date="2018-06" db="EMBL/GenBank/DDBJ databases">
        <title>Genomic Encyclopedia of Archaeal and Bacterial Type Strains, Phase II (KMG-II): from individual species to whole genera.</title>
        <authorList>
            <person name="Goeker M."/>
        </authorList>
    </citation>
    <scope>NUCLEOTIDE SEQUENCE [LARGE SCALE GENOMIC DNA]</scope>
    <source>
        <strain evidence="3 4">DSM 23241</strain>
    </source>
</reference>
<dbReference type="InterPro" id="IPR011017">
    <property type="entry name" value="TRASH_dom"/>
</dbReference>
<evidence type="ECO:0000313" key="4">
    <source>
        <dbReference type="Proteomes" id="UP000249720"/>
    </source>
</evidence>
<evidence type="ECO:0000256" key="1">
    <source>
        <dbReference type="SAM" id="SignalP"/>
    </source>
</evidence>
<protein>
    <submittedName>
        <fullName evidence="3">YHS domain-containing protein</fullName>
    </submittedName>
</protein>
<feature type="chain" id="PRO_5015922063" evidence="1">
    <location>
        <begin position="19"/>
        <end position="104"/>
    </location>
</feature>
<feature type="signal peptide" evidence="1">
    <location>
        <begin position="1"/>
        <end position="18"/>
    </location>
</feature>
<dbReference type="Proteomes" id="UP000249720">
    <property type="component" value="Unassembled WGS sequence"/>
</dbReference>
<gene>
    <name evidence="3" type="ORF">LX80_01574</name>
</gene>
<dbReference type="SMART" id="SM00746">
    <property type="entry name" value="TRASH"/>
    <property type="match status" value="1"/>
</dbReference>
<evidence type="ECO:0000313" key="3">
    <source>
        <dbReference type="EMBL" id="PZX62880.1"/>
    </source>
</evidence>
<dbReference type="RefSeq" id="WP_211307730.1">
    <property type="nucleotide sequence ID" value="NZ_QKZV01000004.1"/>
</dbReference>
<organism evidence="3 4">
    <name type="scientific">Hydrotalea sandarakina</name>
    <dbReference type="NCBI Taxonomy" id="1004304"/>
    <lineage>
        <taxon>Bacteria</taxon>
        <taxon>Pseudomonadati</taxon>
        <taxon>Bacteroidota</taxon>
        <taxon>Chitinophagia</taxon>
        <taxon>Chitinophagales</taxon>
        <taxon>Chitinophagaceae</taxon>
        <taxon>Hydrotalea</taxon>
    </lineage>
</organism>
<dbReference type="PROSITE" id="PS51257">
    <property type="entry name" value="PROKAR_LIPOPROTEIN"/>
    <property type="match status" value="1"/>
</dbReference>
<keyword evidence="1" id="KW-0732">Signal</keyword>
<accession>A0A2W7RWK7</accession>